<proteinExistence type="predicted"/>
<evidence type="ECO:0000313" key="14">
    <source>
        <dbReference type="EMBL" id="MBP3193351.1"/>
    </source>
</evidence>
<evidence type="ECO:0000256" key="1">
    <source>
        <dbReference type="ARBA" id="ARBA00004496"/>
    </source>
</evidence>
<keyword evidence="15" id="KW-1185">Reference proteome</keyword>
<dbReference type="InterPro" id="IPR002078">
    <property type="entry name" value="Sigma_54_int"/>
</dbReference>
<dbReference type="SUPFAM" id="SSF46689">
    <property type="entry name" value="Homeodomain-like"/>
    <property type="match status" value="1"/>
</dbReference>
<dbReference type="InterPro" id="IPR002197">
    <property type="entry name" value="HTH_Fis"/>
</dbReference>
<dbReference type="PROSITE" id="PS50112">
    <property type="entry name" value="PAS"/>
    <property type="match status" value="1"/>
</dbReference>
<evidence type="ECO:0000256" key="10">
    <source>
        <dbReference type="ARBA" id="ARBA00023159"/>
    </source>
</evidence>
<keyword evidence="7" id="KW-0902">Two-component regulatory system</keyword>
<dbReference type="EMBL" id="JAFIDN010000010">
    <property type="protein sequence ID" value="MBP3193351.1"/>
    <property type="molecule type" value="Genomic_DNA"/>
</dbReference>
<keyword evidence="2" id="KW-0963">Cytoplasm</keyword>
<evidence type="ECO:0000256" key="6">
    <source>
        <dbReference type="ARBA" id="ARBA00022840"/>
    </source>
</evidence>
<dbReference type="PROSITE" id="PS50045">
    <property type="entry name" value="SIGMA54_INTERACT_4"/>
    <property type="match status" value="1"/>
</dbReference>
<evidence type="ECO:0000256" key="7">
    <source>
        <dbReference type="ARBA" id="ARBA00023012"/>
    </source>
</evidence>
<dbReference type="PANTHER" id="PTHR32071:SF95">
    <property type="entry name" value="DNA-BINDING TRANSCRIPTIONAL REGULATOR NTRC"/>
    <property type="match status" value="1"/>
</dbReference>
<evidence type="ECO:0000256" key="2">
    <source>
        <dbReference type="ARBA" id="ARBA00022490"/>
    </source>
</evidence>
<dbReference type="RefSeq" id="WP_210512809.1">
    <property type="nucleotide sequence ID" value="NZ_JAFIDN010000010.1"/>
</dbReference>
<dbReference type="Pfam" id="PF25601">
    <property type="entry name" value="AAA_lid_14"/>
    <property type="match status" value="1"/>
</dbReference>
<evidence type="ECO:0000256" key="8">
    <source>
        <dbReference type="ARBA" id="ARBA00023015"/>
    </source>
</evidence>
<keyword evidence="10" id="KW-0010">Activator</keyword>
<keyword evidence="8" id="KW-0805">Transcription regulation</keyword>
<dbReference type="InterPro" id="IPR058031">
    <property type="entry name" value="AAA_lid_NorR"/>
</dbReference>
<dbReference type="GO" id="GO:0006355">
    <property type="term" value="P:regulation of DNA-templated transcription"/>
    <property type="evidence" value="ECO:0007669"/>
    <property type="project" value="InterPro"/>
</dbReference>
<feature type="domain" description="PAS" evidence="13">
    <location>
        <begin position="19"/>
        <end position="49"/>
    </location>
</feature>
<feature type="domain" description="Sigma-54 factor interaction" evidence="12">
    <location>
        <begin position="144"/>
        <end position="359"/>
    </location>
</feature>
<dbReference type="SUPFAM" id="SSF52540">
    <property type="entry name" value="P-loop containing nucleoside triphosphate hydrolases"/>
    <property type="match status" value="1"/>
</dbReference>
<evidence type="ECO:0000256" key="11">
    <source>
        <dbReference type="ARBA" id="ARBA00023163"/>
    </source>
</evidence>
<keyword evidence="6" id="KW-0067">ATP-binding</keyword>
<dbReference type="Gene3D" id="1.10.8.60">
    <property type="match status" value="1"/>
</dbReference>
<reference evidence="14" key="1">
    <citation type="submission" date="2021-02" db="EMBL/GenBank/DDBJ databases">
        <title>Natronogracilivirga saccharolytica gen. nov. sp. nov. a new anaerobic, haloalkiliphilic carbohydrate-fermenting bacterium from soda lake and proposing of Cyclonatronumiaceae fam. nov. in the phylum Balneolaeota.</title>
        <authorList>
            <person name="Zhilina T.N."/>
            <person name="Sorokin D.Y."/>
            <person name="Zavarzina D.G."/>
            <person name="Toshchakov S.V."/>
            <person name="Kublanov I.V."/>
        </authorList>
    </citation>
    <scope>NUCLEOTIDE SEQUENCE</scope>
    <source>
        <strain evidence="14">Z-1702</strain>
    </source>
</reference>
<evidence type="ECO:0000313" key="15">
    <source>
        <dbReference type="Proteomes" id="UP000673975"/>
    </source>
</evidence>
<evidence type="ECO:0000256" key="5">
    <source>
        <dbReference type="ARBA" id="ARBA00022741"/>
    </source>
</evidence>
<dbReference type="InterPro" id="IPR000014">
    <property type="entry name" value="PAS"/>
</dbReference>
<keyword evidence="3" id="KW-0678">Repressor</keyword>
<comment type="caution">
    <text evidence="14">The sequence shown here is derived from an EMBL/GenBank/DDBJ whole genome shotgun (WGS) entry which is preliminary data.</text>
</comment>
<evidence type="ECO:0000259" key="12">
    <source>
        <dbReference type="PROSITE" id="PS50045"/>
    </source>
</evidence>
<evidence type="ECO:0000256" key="3">
    <source>
        <dbReference type="ARBA" id="ARBA00022491"/>
    </source>
</evidence>
<dbReference type="Gene3D" id="1.10.10.60">
    <property type="entry name" value="Homeodomain-like"/>
    <property type="match status" value="1"/>
</dbReference>
<gene>
    <name evidence="14" type="ORF">NATSA_11790</name>
</gene>
<dbReference type="InterPro" id="IPR027417">
    <property type="entry name" value="P-loop_NTPase"/>
</dbReference>
<keyword evidence="9" id="KW-0238">DNA-binding</keyword>
<organism evidence="14 15">
    <name type="scientific">Natronogracilivirga saccharolytica</name>
    <dbReference type="NCBI Taxonomy" id="2812953"/>
    <lineage>
        <taxon>Bacteria</taxon>
        <taxon>Pseudomonadati</taxon>
        <taxon>Balneolota</taxon>
        <taxon>Balneolia</taxon>
        <taxon>Balneolales</taxon>
        <taxon>Cyclonatronaceae</taxon>
        <taxon>Natronogracilivirga</taxon>
    </lineage>
</organism>
<comment type="subcellular location">
    <subcellularLocation>
        <location evidence="1">Cytoplasm</location>
    </subcellularLocation>
</comment>
<keyword evidence="4" id="KW-0597">Phosphoprotein</keyword>
<dbReference type="PANTHER" id="PTHR32071">
    <property type="entry name" value="TRANSCRIPTIONAL REGULATORY PROTEIN"/>
    <property type="match status" value="1"/>
</dbReference>
<protein>
    <submittedName>
        <fullName evidence="14">Sigma 54-interacting transcriptional regulator</fullName>
    </submittedName>
</protein>
<evidence type="ECO:0000259" key="13">
    <source>
        <dbReference type="PROSITE" id="PS50112"/>
    </source>
</evidence>
<dbReference type="Gene3D" id="3.40.50.300">
    <property type="entry name" value="P-loop containing nucleotide triphosphate hydrolases"/>
    <property type="match status" value="1"/>
</dbReference>
<dbReference type="Pfam" id="PF14532">
    <property type="entry name" value="Sigma54_activ_2"/>
    <property type="match status" value="1"/>
</dbReference>
<sequence length="441" mass="49182">MTNAFWREVLDHLPGFFMIFRVDDKEDAHLIFVNSRVQQILGYKPEEFVLASESSSSPVSSEIGDLVEKIAELSRNDGGQGEPICRFHSKRAAEYSFYFDFRIFSVKSGPLPFIAVSLTPESEHREGSGERAAAGPPAQAEPLFAAESPLMKALMQKVDMLADQYVHILFRGDAGTGKRTLARQVQQTAQLAGAYCEEWDLTAMPVKEQGRCVAEFAAGQESGAATDAGQPVSLLIVGMDKLTTDAQKVLLEWLKGCLGAGRKVRVLATSRVSLEERMTSGKLLPELYYLLGFDTVLLPPLSQRPEDVRYMVTNWIPSAARALGMEPPAVTDEVMEQMLNHHWPENFHELYRVMRRSLPASEKGILRLSMETPKPAGRDMPTGRLPDELQQIVSFDEMNRRYLEMVLEKTEGKIYGKDGAARLLGMKPTTLQSKLKKLGVR</sequence>
<dbReference type="GO" id="GO:0005524">
    <property type="term" value="F:ATP binding"/>
    <property type="evidence" value="ECO:0007669"/>
    <property type="project" value="UniProtKB-KW"/>
</dbReference>
<keyword evidence="11" id="KW-0804">Transcription</keyword>
<dbReference type="GO" id="GO:0043565">
    <property type="term" value="F:sequence-specific DNA binding"/>
    <property type="evidence" value="ECO:0007669"/>
    <property type="project" value="InterPro"/>
</dbReference>
<evidence type="ECO:0000256" key="9">
    <source>
        <dbReference type="ARBA" id="ARBA00023125"/>
    </source>
</evidence>
<dbReference type="AlphaFoldDB" id="A0A8J7UW70"/>
<dbReference type="Pfam" id="PF02954">
    <property type="entry name" value="HTH_8"/>
    <property type="match status" value="1"/>
</dbReference>
<keyword evidence="5" id="KW-0547">Nucleotide-binding</keyword>
<dbReference type="InterPro" id="IPR009057">
    <property type="entry name" value="Homeodomain-like_sf"/>
</dbReference>
<accession>A0A8J7UW70</accession>
<dbReference type="Proteomes" id="UP000673975">
    <property type="component" value="Unassembled WGS sequence"/>
</dbReference>
<evidence type="ECO:0000256" key="4">
    <source>
        <dbReference type="ARBA" id="ARBA00022553"/>
    </source>
</evidence>
<name>A0A8J7UW70_9BACT</name>